<dbReference type="eggNOG" id="arCOG00130">
    <property type="taxonomic scope" value="Archaea"/>
</dbReference>
<dbReference type="PANTHER" id="PTHR23518:SF2">
    <property type="entry name" value="MAJOR FACILITATOR SUPERFAMILY TRANSPORTER"/>
    <property type="match status" value="1"/>
</dbReference>
<feature type="transmembrane region" description="Helical" evidence="1">
    <location>
        <begin position="324"/>
        <end position="343"/>
    </location>
</feature>
<dbReference type="Pfam" id="PF07690">
    <property type="entry name" value="MFS_1"/>
    <property type="match status" value="1"/>
</dbReference>
<feature type="transmembrane region" description="Helical" evidence="1">
    <location>
        <begin position="297"/>
        <end position="318"/>
    </location>
</feature>
<name>Q97C76_THEVO</name>
<feature type="transmembrane region" description="Helical" evidence="1">
    <location>
        <begin position="129"/>
        <end position="153"/>
    </location>
</feature>
<dbReference type="SUPFAM" id="SSF103473">
    <property type="entry name" value="MFS general substrate transporter"/>
    <property type="match status" value="1"/>
</dbReference>
<keyword evidence="1" id="KW-0472">Membrane</keyword>
<proteinExistence type="predicted"/>
<dbReference type="EMBL" id="BA000011">
    <property type="protein sequence ID" value="BAB59369.1"/>
    <property type="molecule type" value="Genomic_DNA"/>
</dbReference>
<reference evidence="3 4" key="2">
    <citation type="journal article" date="2000" name="Proc. Natl. Acad. Sci. U.S.A.">
        <title>Archaeal adaptation to higher temperatures revealed by genomic sequence of Thermoplasma volcanium.</title>
        <authorList>
            <person name="Kawashima T."/>
            <person name="Amano N."/>
            <person name="Koike H."/>
            <person name="Makino S."/>
            <person name="Higuchi S."/>
            <person name="Kawashima-Ohya Y."/>
            <person name="Watanabe K."/>
            <person name="Yamazaki M."/>
            <person name="Kanehori K."/>
            <person name="Kawamoto T."/>
            <person name="Nunoshiba T."/>
            <person name="Yamamoto Y."/>
            <person name="Aramaki H."/>
            <person name="Makino K."/>
            <person name="Suzuki M."/>
        </authorList>
    </citation>
    <scope>NUCLEOTIDE SEQUENCE [LARGE SCALE GENOMIC DNA]</scope>
    <source>
        <strain evidence="4">ATCC 51530 / DSM 4299 / JCM 9571 / NBRC 15438 / GSS1</strain>
    </source>
</reference>
<dbReference type="GO" id="GO:0022857">
    <property type="term" value="F:transmembrane transporter activity"/>
    <property type="evidence" value="ECO:0007669"/>
    <property type="project" value="InterPro"/>
</dbReference>
<evidence type="ECO:0000313" key="3">
    <source>
        <dbReference type="EMBL" id="BAB59369.1"/>
    </source>
</evidence>
<keyword evidence="4" id="KW-1185">Reference proteome</keyword>
<feature type="transmembrane region" description="Helical" evidence="1">
    <location>
        <begin position="264"/>
        <end position="285"/>
    </location>
</feature>
<dbReference type="GeneID" id="1440742"/>
<feature type="domain" description="Major facilitator superfamily (MFS) profile" evidence="2">
    <location>
        <begin position="230"/>
        <end position="430"/>
    </location>
</feature>
<evidence type="ECO:0000256" key="1">
    <source>
        <dbReference type="SAM" id="Phobius"/>
    </source>
</evidence>
<protein>
    <submittedName>
        <fullName evidence="3">TVG0233936 protein</fullName>
    </submittedName>
</protein>
<accession>Q97C76</accession>
<sequence length="430" mass="47118">MPSNKWFISYLMSSMASGLTNPMIPLFVVVYLHSNVFFVGVASAVSSAASVPALIFWGNLSDSLSRRKVFILIGFFGAFASFLPIFFVRNIYEYMAILILFQVLAMASVPVSTVMILEQNDRSQWPQVISNFSMISGVGSVIGLVIGTVFITLEYSPSALPLVYILSSIIYLIAGVTAIKLISEPGRHITRNDVPLHTFRVVERARYFPTSVIHFLSLSSGKNGENLDKNVFLFITMTAFLMFGFQLFFVPYPVMVIKFGGNNILIFVMYALNSLLSTISFMFTGRIVTRLGGKTSLFIAVFSRVIIFSAAAAIPMFLYGTYALVSAVAVYAVLGGIWSIISVSQTNYISRNSGQKARGKAIGLYNSLLGVGQILGGLTSGIITTLYGYSIDYITSALIIMAGLVIMMKIYRGEKIFSFSKASPDKYGQC</sequence>
<dbReference type="AlphaFoldDB" id="Q97C76"/>
<dbReference type="HOGENOM" id="CLU_051127_0_0_2"/>
<dbReference type="InterPro" id="IPR036259">
    <property type="entry name" value="MFS_trans_sf"/>
</dbReference>
<evidence type="ECO:0000313" key="4">
    <source>
        <dbReference type="Proteomes" id="UP000001017"/>
    </source>
</evidence>
<feature type="transmembrane region" description="Helical" evidence="1">
    <location>
        <begin position="7"/>
        <end position="30"/>
    </location>
</feature>
<feature type="transmembrane region" description="Helical" evidence="1">
    <location>
        <begin position="159"/>
        <end position="182"/>
    </location>
</feature>
<dbReference type="PhylomeDB" id="Q97C76"/>
<dbReference type="KEGG" id="tvo:TVG0233936"/>
<feature type="transmembrane region" description="Helical" evidence="1">
    <location>
        <begin position="36"/>
        <end position="57"/>
    </location>
</feature>
<gene>
    <name evidence="3" type="ORF">TVG0233936</name>
</gene>
<feature type="transmembrane region" description="Helical" evidence="1">
    <location>
        <begin position="231"/>
        <end position="252"/>
    </location>
</feature>
<dbReference type="Proteomes" id="UP000001017">
    <property type="component" value="Chromosome"/>
</dbReference>
<dbReference type="InterPro" id="IPR011701">
    <property type="entry name" value="MFS"/>
</dbReference>
<dbReference type="RefSeq" id="WP_010916482.1">
    <property type="nucleotide sequence ID" value="NC_002689.2"/>
</dbReference>
<evidence type="ECO:0000259" key="2">
    <source>
        <dbReference type="PROSITE" id="PS50850"/>
    </source>
</evidence>
<dbReference type="OrthoDB" id="86286at2157"/>
<dbReference type="InterPro" id="IPR020846">
    <property type="entry name" value="MFS_dom"/>
</dbReference>
<dbReference type="PROSITE" id="PS50850">
    <property type="entry name" value="MFS"/>
    <property type="match status" value="1"/>
</dbReference>
<dbReference type="STRING" id="273116.gene:9380998"/>
<feature type="transmembrane region" description="Helical" evidence="1">
    <location>
        <begin position="94"/>
        <end position="117"/>
    </location>
</feature>
<keyword evidence="1" id="KW-0812">Transmembrane</keyword>
<dbReference type="PaxDb" id="273116-14324441"/>
<keyword evidence="1" id="KW-1133">Transmembrane helix</keyword>
<dbReference type="Gene3D" id="1.20.1250.20">
    <property type="entry name" value="MFS general substrate transporter like domains"/>
    <property type="match status" value="1"/>
</dbReference>
<dbReference type="PANTHER" id="PTHR23518">
    <property type="entry name" value="C-METHYLTRANSFERASE"/>
    <property type="match status" value="1"/>
</dbReference>
<organism evidence="3 4">
    <name type="scientific">Thermoplasma volcanium (strain ATCC 51530 / DSM 4299 / JCM 9571 / NBRC 15438 / GSS1)</name>
    <dbReference type="NCBI Taxonomy" id="273116"/>
    <lineage>
        <taxon>Archaea</taxon>
        <taxon>Methanobacteriati</taxon>
        <taxon>Thermoplasmatota</taxon>
        <taxon>Thermoplasmata</taxon>
        <taxon>Thermoplasmatales</taxon>
        <taxon>Thermoplasmataceae</taxon>
        <taxon>Thermoplasma</taxon>
    </lineage>
</organism>
<feature type="transmembrane region" description="Helical" evidence="1">
    <location>
        <begin position="393"/>
        <end position="411"/>
    </location>
</feature>
<feature type="transmembrane region" description="Helical" evidence="1">
    <location>
        <begin position="364"/>
        <end position="387"/>
    </location>
</feature>
<feature type="transmembrane region" description="Helical" evidence="1">
    <location>
        <begin position="69"/>
        <end position="88"/>
    </location>
</feature>
<reference evidence="3 4" key="1">
    <citation type="journal article" date="1999" name="Proc. Jpn. Acad.">
        <title>Determination of the complete genomic DNA sequence of Thermoplasma volvanium GSS1.</title>
        <authorList>
            <person name="Kawashima T."/>
            <person name="Yamamoto Y."/>
            <person name="Aramaki H."/>
            <person name="Nunoshiba T."/>
            <person name="Kawamoto T."/>
            <person name="Watanabe K."/>
            <person name="Yamazaki M."/>
            <person name="Kanehori K."/>
            <person name="Amano N."/>
            <person name="Ohya Y."/>
            <person name="Makino K."/>
            <person name="Suzuki M."/>
        </authorList>
    </citation>
    <scope>NUCLEOTIDE SEQUENCE [LARGE SCALE GENOMIC DNA]</scope>
    <source>
        <strain evidence="4">ATCC 51530 / DSM 4299 / JCM 9571 / NBRC 15438 / GSS1</strain>
    </source>
</reference>